<keyword evidence="8" id="KW-1185">Reference proteome</keyword>
<evidence type="ECO:0000256" key="3">
    <source>
        <dbReference type="ARBA" id="ARBA00023027"/>
    </source>
</evidence>
<accession>L8JUP6</accession>
<dbReference type="GO" id="GO:0008720">
    <property type="term" value="F:D-lactate dehydrogenase (NAD+) activity"/>
    <property type="evidence" value="ECO:0007669"/>
    <property type="project" value="TreeGrafter"/>
</dbReference>
<dbReference type="PROSITE" id="PS00671">
    <property type="entry name" value="D_2_HYDROXYACID_DH_3"/>
    <property type="match status" value="1"/>
</dbReference>
<dbReference type="FunFam" id="3.40.50.720:FF:000052">
    <property type="entry name" value="D-lactate dehydrogenase"/>
    <property type="match status" value="1"/>
</dbReference>
<dbReference type="PANTHER" id="PTHR43026">
    <property type="entry name" value="2-HYDROXYACID DEHYDROGENASE HOMOLOG 1-RELATED"/>
    <property type="match status" value="1"/>
</dbReference>
<dbReference type="PANTHER" id="PTHR43026:SF1">
    <property type="entry name" value="2-HYDROXYACID DEHYDROGENASE HOMOLOG 1-RELATED"/>
    <property type="match status" value="1"/>
</dbReference>
<dbReference type="Proteomes" id="UP000011135">
    <property type="component" value="Unassembled WGS sequence"/>
</dbReference>
<feature type="domain" description="D-isomer specific 2-hydroxyacid dehydrogenase NAD-binding" evidence="6">
    <location>
        <begin position="111"/>
        <end position="298"/>
    </location>
</feature>
<dbReference type="InterPro" id="IPR029753">
    <property type="entry name" value="D-isomer_DH_CS"/>
</dbReference>
<dbReference type="InterPro" id="IPR036291">
    <property type="entry name" value="NAD(P)-bd_dom_sf"/>
</dbReference>
<dbReference type="InterPro" id="IPR006140">
    <property type="entry name" value="D-isomer_DH_NAD-bd"/>
</dbReference>
<dbReference type="AlphaFoldDB" id="L8JUP6"/>
<feature type="domain" description="D-isomer specific 2-hydroxyacid dehydrogenase catalytic" evidence="5">
    <location>
        <begin position="4"/>
        <end position="330"/>
    </location>
</feature>
<dbReference type="InterPro" id="IPR006139">
    <property type="entry name" value="D-isomer_2_OHA_DH_cat_dom"/>
</dbReference>
<dbReference type="InterPro" id="IPR058205">
    <property type="entry name" value="D-LDH-like"/>
</dbReference>
<comment type="caution">
    <text evidence="7">The sequence shown here is derived from an EMBL/GenBank/DDBJ whole genome shotgun (WGS) entry which is preliminary data.</text>
</comment>
<dbReference type="Gene3D" id="3.40.50.720">
    <property type="entry name" value="NAD(P)-binding Rossmann-like Domain"/>
    <property type="match status" value="2"/>
</dbReference>
<dbReference type="eggNOG" id="COG1052">
    <property type="taxonomic scope" value="Bacteria"/>
</dbReference>
<comment type="similarity">
    <text evidence="1 4">Belongs to the D-isomer specific 2-hydroxyacid dehydrogenase family.</text>
</comment>
<evidence type="ECO:0000256" key="2">
    <source>
        <dbReference type="ARBA" id="ARBA00023002"/>
    </source>
</evidence>
<evidence type="ECO:0000259" key="6">
    <source>
        <dbReference type="Pfam" id="PF02826"/>
    </source>
</evidence>
<dbReference type="EMBL" id="AMZN01000029">
    <property type="protein sequence ID" value="ELR71963.1"/>
    <property type="molecule type" value="Genomic_DNA"/>
</dbReference>
<dbReference type="GO" id="GO:0051287">
    <property type="term" value="F:NAD binding"/>
    <property type="evidence" value="ECO:0007669"/>
    <property type="project" value="InterPro"/>
</dbReference>
<organism evidence="7 8">
    <name type="scientific">Fulvivirga imtechensis AK7</name>
    <dbReference type="NCBI Taxonomy" id="1237149"/>
    <lineage>
        <taxon>Bacteria</taxon>
        <taxon>Pseudomonadati</taxon>
        <taxon>Bacteroidota</taxon>
        <taxon>Cytophagia</taxon>
        <taxon>Cytophagales</taxon>
        <taxon>Fulvivirgaceae</taxon>
        <taxon>Fulvivirga</taxon>
    </lineage>
</organism>
<evidence type="ECO:0000256" key="1">
    <source>
        <dbReference type="ARBA" id="ARBA00005854"/>
    </source>
</evidence>
<reference evidence="7 8" key="1">
    <citation type="submission" date="2012-12" db="EMBL/GenBank/DDBJ databases">
        <title>Genome assembly of Fulvivirga imtechensis AK7.</title>
        <authorList>
            <person name="Nupur N."/>
            <person name="Khatri I."/>
            <person name="Kumar R."/>
            <person name="Subramanian S."/>
            <person name="Pinnaka A."/>
        </authorList>
    </citation>
    <scope>NUCLEOTIDE SEQUENCE [LARGE SCALE GENOMIC DNA]</scope>
    <source>
        <strain evidence="7 8">AK7</strain>
    </source>
</reference>
<protein>
    <submittedName>
        <fullName evidence="7">D-lactate dehydrogenase</fullName>
    </submittedName>
</protein>
<dbReference type="OrthoDB" id="1522997at2"/>
<dbReference type="Pfam" id="PF02826">
    <property type="entry name" value="2-Hacid_dh_C"/>
    <property type="match status" value="1"/>
</dbReference>
<keyword evidence="3" id="KW-0520">NAD</keyword>
<dbReference type="RefSeq" id="WP_009579405.1">
    <property type="nucleotide sequence ID" value="NZ_AMZN01000029.1"/>
</dbReference>
<sequence length="336" mass="37598">MYKVAVYSTKPYDKNFLQKAAQGHNVEFHYFEDSLSEETADFARGFEAVCIFVNDRATRHIVEKLAANGVRLIVLRSAGFNHVDLEAVADHGIKVVRVPAYSPYAVAEHALAMIMTLNRKTHRAFNRVRENNFSLNGLIGFDLHGKTVGVIGTGKIGSIFCKIMLGLGCNVIGNDPYPDEEVRKMGVTYHSLEELFRQSDIISLQCPLTPQTHHLINKDAIHLMKEGVMLINTSRGGLIDTKALITGLKSGKIGYLGMDVYEQEENLFFKDLSDQIIHDDLIMRLITFPNVLITSHQAFFTENAMKNIAETTVSNINQFLEAKALDNEVKSEKVHA</sequence>
<gene>
    <name evidence="7" type="ORF">C900_01958</name>
</gene>
<evidence type="ECO:0000256" key="4">
    <source>
        <dbReference type="RuleBase" id="RU003719"/>
    </source>
</evidence>
<dbReference type="SUPFAM" id="SSF51735">
    <property type="entry name" value="NAD(P)-binding Rossmann-fold domains"/>
    <property type="match status" value="1"/>
</dbReference>
<proteinExistence type="inferred from homology"/>
<dbReference type="CDD" id="cd12183">
    <property type="entry name" value="LDH_like_2"/>
    <property type="match status" value="1"/>
</dbReference>
<evidence type="ECO:0000313" key="7">
    <source>
        <dbReference type="EMBL" id="ELR71963.1"/>
    </source>
</evidence>
<dbReference type="Pfam" id="PF00389">
    <property type="entry name" value="2-Hacid_dh"/>
    <property type="match status" value="1"/>
</dbReference>
<keyword evidence="2 4" id="KW-0560">Oxidoreductase</keyword>
<dbReference type="STRING" id="1237149.C900_01958"/>
<evidence type="ECO:0000259" key="5">
    <source>
        <dbReference type="Pfam" id="PF00389"/>
    </source>
</evidence>
<dbReference type="PATRIC" id="fig|1237149.3.peg.1914"/>
<evidence type="ECO:0000313" key="8">
    <source>
        <dbReference type="Proteomes" id="UP000011135"/>
    </source>
</evidence>
<dbReference type="SUPFAM" id="SSF52283">
    <property type="entry name" value="Formate/glycerate dehydrogenase catalytic domain-like"/>
    <property type="match status" value="1"/>
</dbReference>
<name>L8JUP6_9BACT</name>